<dbReference type="Pfam" id="PF03221">
    <property type="entry name" value="HTH_Tnp_Tc5"/>
    <property type="match status" value="1"/>
</dbReference>
<evidence type="ECO:0000259" key="2">
    <source>
        <dbReference type="PROSITE" id="PS51253"/>
    </source>
</evidence>
<evidence type="ECO:0000313" key="3">
    <source>
        <dbReference type="EMBL" id="KAK5776930.1"/>
    </source>
</evidence>
<proteinExistence type="predicted"/>
<protein>
    <recommendedName>
        <fullName evidence="2">HTH CENPB-type domain-containing protein</fullName>
    </recommendedName>
</protein>
<dbReference type="InterPro" id="IPR006600">
    <property type="entry name" value="HTH_CenpB_DNA-bd_dom"/>
</dbReference>
<dbReference type="Gene3D" id="1.10.10.60">
    <property type="entry name" value="Homeodomain-like"/>
    <property type="match status" value="1"/>
</dbReference>
<comment type="caution">
    <text evidence="3">The sequence shown here is derived from an EMBL/GenBank/DDBJ whole genome shotgun (WGS) entry which is preliminary data.</text>
</comment>
<evidence type="ECO:0000313" key="4">
    <source>
        <dbReference type="Proteomes" id="UP001358586"/>
    </source>
</evidence>
<feature type="domain" description="HTH CENPB-type" evidence="2">
    <location>
        <begin position="1"/>
        <end position="45"/>
    </location>
</feature>
<dbReference type="PANTHER" id="PTHR19303">
    <property type="entry name" value="TRANSPOSON"/>
    <property type="match status" value="1"/>
</dbReference>
<dbReference type="InterPro" id="IPR050863">
    <property type="entry name" value="CenT-Element_Derived"/>
</dbReference>
<keyword evidence="1" id="KW-0238">DNA-binding</keyword>
<dbReference type="EMBL" id="JARKNE010000012">
    <property type="protein sequence ID" value="KAK5776930.1"/>
    <property type="molecule type" value="Genomic_DNA"/>
</dbReference>
<dbReference type="PANTHER" id="PTHR19303:SF73">
    <property type="entry name" value="PROTEIN PDC2"/>
    <property type="match status" value="1"/>
</dbReference>
<dbReference type="PROSITE" id="PS51253">
    <property type="entry name" value="HTH_CENPB"/>
    <property type="match status" value="1"/>
</dbReference>
<accession>A0ABR0MU77</accession>
<sequence length="261" mass="30436">MTGEMIQTEAKEFLQKMYGDANFEFNFLIGWLERFKARHVIKSYRRFSECGSIVMENIEDALPQIRAKLENFDWNNIYNMDETSLFYRLQANHSLATKQLEGRKKDKERLTVVVCCNRDGLDKLPLWVIGKFANPRCFKNVNINNLNCHYRANKKAWMTGLLFQDFVRWFNARVTSRKVLLIVGNCPSYAKYKNAMDVEQILNYPSENKSLMESHRDEEIIQGIMDVSADDEQGPDNSSVLPHVSPKEVFLAVDILKNYLI</sequence>
<evidence type="ECO:0000256" key="1">
    <source>
        <dbReference type="ARBA" id="ARBA00023125"/>
    </source>
</evidence>
<organism evidence="3 4">
    <name type="scientific">Gossypium arboreum</name>
    <name type="common">Tree cotton</name>
    <name type="synonym">Gossypium nanking</name>
    <dbReference type="NCBI Taxonomy" id="29729"/>
    <lineage>
        <taxon>Eukaryota</taxon>
        <taxon>Viridiplantae</taxon>
        <taxon>Streptophyta</taxon>
        <taxon>Embryophyta</taxon>
        <taxon>Tracheophyta</taxon>
        <taxon>Spermatophyta</taxon>
        <taxon>Magnoliopsida</taxon>
        <taxon>eudicotyledons</taxon>
        <taxon>Gunneridae</taxon>
        <taxon>Pentapetalae</taxon>
        <taxon>rosids</taxon>
        <taxon>malvids</taxon>
        <taxon>Malvales</taxon>
        <taxon>Malvaceae</taxon>
        <taxon>Malvoideae</taxon>
        <taxon>Gossypium</taxon>
    </lineage>
</organism>
<reference evidence="3 4" key="1">
    <citation type="submission" date="2023-03" db="EMBL/GenBank/DDBJ databases">
        <title>WGS of Gossypium arboreum.</title>
        <authorList>
            <person name="Yu D."/>
        </authorList>
    </citation>
    <scope>NUCLEOTIDE SEQUENCE [LARGE SCALE GENOMIC DNA]</scope>
    <source>
        <tissue evidence="3">Leaf</tissue>
    </source>
</reference>
<name>A0ABR0MU77_GOSAR</name>
<gene>
    <name evidence="3" type="ORF">PVK06_044895</name>
</gene>
<dbReference type="Pfam" id="PF03184">
    <property type="entry name" value="DDE_1"/>
    <property type="match status" value="1"/>
</dbReference>
<keyword evidence="4" id="KW-1185">Reference proteome</keyword>
<dbReference type="Proteomes" id="UP001358586">
    <property type="component" value="Chromosome 12"/>
</dbReference>
<dbReference type="InterPro" id="IPR004875">
    <property type="entry name" value="DDE_SF_endonuclease_dom"/>
</dbReference>